<name>A0ABS8BK12_9NEIS</name>
<organism evidence="5 6">
    <name type="scientific">Deefgea salmonis</name>
    <dbReference type="NCBI Taxonomy" id="2875502"/>
    <lineage>
        <taxon>Bacteria</taxon>
        <taxon>Pseudomonadati</taxon>
        <taxon>Pseudomonadota</taxon>
        <taxon>Betaproteobacteria</taxon>
        <taxon>Neisseriales</taxon>
        <taxon>Chitinibacteraceae</taxon>
        <taxon>Deefgea</taxon>
    </lineage>
</organism>
<keyword evidence="1" id="KW-0175">Coiled coil</keyword>
<dbReference type="Pfam" id="PF13511">
    <property type="entry name" value="DUF4124"/>
    <property type="match status" value="1"/>
</dbReference>
<feature type="coiled-coil region" evidence="1">
    <location>
        <begin position="90"/>
        <end position="153"/>
    </location>
</feature>
<dbReference type="InterPro" id="IPR025392">
    <property type="entry name" value="DUF4124"/>
</dbReference>
<evidence type="ECO:0000313" key="5">
    <source>
        <dbReference type="EMBL" id="MCB5196063.1"/>
    </source>
</evidence>
<feature type="chain" id="PRO_5047173937" evidence="3">
    <location>
        <begin position="19"/>
        <end position="158"/>
    </location>
</feature>
<evidence type="ECO:0000256" key="2">
    <source>
        <dbReference type="SAM" id="MobiDB-lite"/>
    </source>
</evidence>
<evidence type="ECO:0000256" key="1">
    <source>
        <dbReference type="SAM" id="Coils"/>
    </source>
</evidence>
<dbReference type="RefSeq" id="WP_226763841.1">
    <property type="nucleotide sequence ID" value="NZ_JAJAWG010000003.1"/>
</dbReference>
<evidence type="ECO:0000313" key="6">
    <source>
        <dbReference type="Proteomes" id="UP001198034"/>
    </source>
</evidence>
<feature type="domain" description="DUF4124" evidence="4">
    <location>
        <begin position="8"/>
        <end position="71"/>
    </location>
</feature>
<feature type="signal peptide" evidence="3">
    <location>
        <begin position="1"/>
        <end position="18"/>
    </location>
</feature>
<sequence>MHSKRLIALLFLCNMAHADIYKYVDSNGNVTFTNSPIKGAVRIMSESQPAANPVRRNNESVKSPRVAAPSPINFPKVDAATQKNRDSNRKLILEEELSSERELLNKAQKNLQDADANRSAAEQANPKLYLDRIGRLREAIVMHEKNVTALQAELTRVR</sequence>
<keyword evidence="6" id="KW-1185">Reference proteome</keyword>
<feature type="region of interest" description="Disordered" evidence="2">
    <location>
        <begin position="47"/>
        <end position="73"/>
    </location>
</feature>
<evidence type="ECO:0000256" key="3">
    <source>
        <dbReference type="SAM" id="SignalP"/>
    </source>
</evidence>
<comment type="caution">
    <text evidence="5">The sequence shown here is derived from an EMBL/GenBank/DDBJ whole genome shotgun (WGS) entry which is preliminary data.</text>
</comment>
<protein>
    <submittedName>
        <fullName evidence="5">DUF4124 domain-containing protein</fullName>
    </submittedName>
</protein>
<proteinExistence type="predicted"/>
<evidence type="ECO:0000259" key="4">
    <source>
        <dbReference type="Pfam" id="PF13511"/>
    </source>
</evidence>
<reference evidence="5 6" key="1">
    <citation type="submission" date="2021-10" db="EMBL/GenBank/DDBJ databases">
        <authorList>
            <person name="Chen M."/>
        </authorList>
    </citation>
    <scope>NUCLEOTIDE SEQUENCE [LARGE SCALE GENOMIC DNA]</scope>
    <source>
        <strain evidence="5 6">H3-26</strain>
    </source>
</reference>
<keyword evidence="3" id="KW-0732">Signal</keyword>
<dbReference type="EMBL" id="JAJAWG010000003">
    <property type="protein sequence ID" value="MCB5196063.1"/>
    <property type="molecule type" value="Genomic_DNA"/>
</dbReference>
<accession>A0ABS8BK12</accession>
<gene>
    <name evidence="5" type="ORF">LG219_07185</name>
</gene>
<dbReference type="Proteomes" id="UP001198034">
    <property type="component" value="Unassembled WGS sequence"/>
</dbReference>